<dbReference type="SUPFAM" id="SSF52047">
    <property type="entry name" value="RNI-like"/>
    <property type="match status" value="1"/>
</dbReference>
<evidence type="ECO:0000313" key="4">
    <source>
        <dbReference type="Proteomes" id="UP000077266"/>
    </source>
</evidence>
<organism evidence="3 4">
    <name type="scientific">Exidia glandulosa HHB12029</name>
    <dbReference type="NCBI Taxonomy" id="1314781"/>
    <lineage>
        <taxon>Eukaryota</taxon>
        <taxon>Fungi</taxon>
        <taxon>Dikarya</taxon>
        <taxon>Basidiomycota</taxon>
        <taxon>Agaricomycotina</taxon>
        <taxon>Agaricomycetes</taxon>
        <taxon>Auriculariales</taxon>
        <taxon>Exidiaceae</taxon>
        <taxon>Exidia</taxon>
    </lineage>
</organism>
<keyword evidence="4" id="KW-1185">Reference proteome</keyword>
<dbReference type="PANTHER" id="PTHR38926:SF72">
    <property type="entry name" value="IM:7136021-RELATED"/>
    <property type="match status" value="1"/>
</dbReference>
<accession>A0A165Z4N1</accession>
<feature type="compositionally biased region" description="Low complexity" evidence="1">
    <location>
        <begin position="629"/>
        <end position="639"/>
    </location>
</feature>
<dbReference type="STRING" id="1314781.A0A165Z4N1"/>
<proteinExistence type="predicted"/>
<dbReference type="AlphaFoldDB" id="A0A165Z4N1"/>
<protein>
    <recommendedName>
        <fullName evidence="2">F-box domain-containing protein</fullName>
    </recommendedName>
</protein>
<gene>
    <name evidence="3" type="ORF">EXIGLDRAFT_820616</name>
</gene>
<feature type="region of interest" description="Disordered" evidence="1">
    <location>
        <begin position="619"/>
        <end position="652"/>
    </location>
</feature>
<dbReference type="Gene3D" id="3.80.10.10">
    <property type="entry name" value="Ribonuclease Inhibitor"/>
    <property type="match status" value="2"/>
</dbReference>
<dbReference type="PROSITE" id="PS50181">
    <property type="entry name" value="FBOX"/>
    <property type="match status" value="1"/>
</dbReference>
<name>A0A165Z4N1_EXIGL</name>
<dbReference type="Proteomes" id="UP000077266">
    <property type="component" value="Unassembled WGS sequence"/>
</dbReference>
<sequence length="652" mass="73260">MSFLSTSGAPMRAVYRPSCRIAALPVELLVNVFSQTRSPHKLMSLARVCRHWSSIVLSAPSLWTSITVSSHTKRQRLEAQIARSGAHPLSVKIVLSMLPNEYLDQLLATLLDAYLRVQSMHITVDEDGHEEEERLLLPEPIVSFLCRGRTWPSLRSFSVEYGDTWNWSASLLDIVAPQLVDINFSDVFVRDWTRMQLSVVLRSVYLEIDTTPATVLSALYACSNLEAFTLHNTMNTPDDLVNYCTPCPPLLPNLRHLDLHCAVIHTLSLFTLLSRSPRLTDISIHASDFEPAQFDHYELTIFWPNLQRISLRVNEAVPLLQPFLLALDATLLHHIEVIGSLLPQPLPSFGPALRVLKLNNVDCDTRELVQSLVECINLHTIVFSSVLVSPWDRAMVVPTFPSLRVAELDFSSIRILMDPLNFDDTLDLLVAMLPVPTLTDIDLSDVLLSDQHVSRVLADIQALELRIRVQRRQSTSVYVGIKPDTREARATAKSEARRFTVQSILSTMVLMETFGISSRISDMELDVMLLVQFLCGLPAQLPVLREMVVYIWDQPADSEVERVYDSILESFGERHFKCPLLRNIDVTQSSGERPGDCVPSDETVRRFVSIFESTGDIVLNHEDELIPPSGSSDGNSSSSHGDDRESDDEESD</sequence>
<feature type="domain" description="F-box" evidence="2">
    <location>
        <begin position="18"/>
        <end position="66"/>
    </location>
</feature>
<reference evidence="3 4" key="1">
    <citation type="journal article" date="2016" name="Mol. Biol. Evol.">
        <title>Comparative Genomics of Early-Diverging Mushroom-Forming Fungi Provides Insights into the Origins of Lignocellulose Decay Capabilities.</title>
        <authorList>
            <person name="Nagy L.G."/>
            <person name="Riley R."/>
            <person name="Tritt A."/>
            <person name="Adam C."/>
            <person name="Daum C."/>
            <person name="Floudas D."/>
            <person name="Sun H."/>
            <person name="Yadav J.S."/>
            <person name="Pangilinan J."/>
            <person name="Larsson K.H."/>
            <person name="Matsuura K."/>
            <person name="Barry K."/>
            <person name="Labutti K."/>
            <person name="Kuo R."/>
            <person name="Ohm R.A."/>
            <person name="Bhattacharya S.S."/>
            <person name="Shirouzu T."/>
            <person name="Yoshinaga Y."/>
            <person name="Martin F.M."/>
            <person name="Grigoriev I.V."/>
            <person name="Hibbett D.S."/>
        </authorList>
    </citation>
    <scope>NUCLEOTIDE SEQUENCE [LARGE SCALE GENOMIC DNA]</scope>
    <source>
        <strain evidence="3 4">HHB12029</strain>
    </source>
</reference>
<dbReference type="InterPro" id="IPR036047">
    <property type="entry name" value="F-box-like_dom_sf"/>
</dbReference>
<evidence type="ECO:0000313" key="3">
    <source>
        <dbReference type="EMBL" id="KZV79299.1"/>
    </source>
</evidence>
<evidence type="ECO:0000256" key="1">
    <source>
        <dbReference type="SAM" id="MobiDB-lite"/>
    </source>
</evidence>
<dbReference type="PANTHER" id="PTHR38926">
    <property type="entry name" value="F-BOX DOMAIN CONTAINING PROTEIN, EXPRESSED"/>
    <property type="match status" value="1"/>
</dbReference>
<dbReference type="Pfam" id="PF12937">
    <property type="entry name" value="F-box-like"/>
    <property type="match status" value="1"/>
</dbReference>
<evidence type="ECO:0000259" key="2">
    <source>
        <dbReference type="PROSITE" id="PS50181"/>
    </source>
</evidence>
<dbReference type="InterPro" id="IPR001810">
    <property type="entry name" value="F-box_dom"/>
</dbReference>
<dbReference type="OrthoDB" id="2269034at2759"/>
<dbReference type="SUPFAM" id="SSF81383">
    <property type="entry name" value="F-box domain"/>
    <property type="match status" value="1"/>
</dbReference>
<dbReference type="InterPro" id="IPR032675">
    <property type="entry name" value="LRR_dom_sf"/>
</dbReference>
<dbReference type="InParanoid" id="A0A165Z4N1"/>
<dbReference type="EMBL" id="KV426642">
    <property type="protein sequence ID" value="KZV79299.1"/>
    <property type="molecule type" value="Genomic_DNA"/>
</dbReference>